<accession>A0A081NB23</accession>
<keyword evidence="3" id="KW-1185">Reference proteome</keyword>
<keyword evidence="1" id="KW-0812">Transmembrane</keyword>
<protein>
    <submittedName>
        <fullName evidence="2">Uncharacterized protein</fullName>
    </submittedName>
</protein>
<evidence type="ECO:0000313" key="2">
    <source>
        <dbReference type="EMBL" id="KEQ15646.1"/>
    </source>
</evidence>
<name>A0A081NB23_9GAMM</name>
<comment type="caution">
    <text evidence="2">The sequence shown here is derived from an EMBL/GenBank/DDBJ whole genome shotgun (WGS) entry which is preliminary data.</text>
</comment>
<reference evidence="2 3" key="1">
    <citation type="submission" date="2014-06" db="EMBL/GenBank/DDBJ databases">
        <title>Whole Genome Sequences of Three Symbiotic Endozoicomonas Bacteria.</title>
        <authorList>
            <person name="Neave M.J."/>
            <person name="Apprill A."/>
            <person name="Voolstra C.R."/>
        </authorList>
    </citation>
    <scope>NUCLEOTIDE SEQUENCE [LARGE SCALE GENOMIC DNA]</scope>
    <source>
        <strain evidence="2 3">LMG 24815</strain>
    </source>
</reference>
<keyword evidence="1" id="KW-0472">Membrane</keyword>
<dbReference type="Proteomes" id="UP000028006">
    <property type="component" value="Unassembled WGS sequence"/>
</dbReference>
<gene>
    <name evidence="2" type="ORF">GZ77_03415</name>
</gene>
<feature type="transmembrane region" description="Helical" evidence="1">
    <location>
        <begin position="40"/>
        <end position="62"/>
    </location>
</feature>
<keyword evidence="1" id="KW-1133">Transmembrane helix</keyword>
<evidence type="ECO:0000256" key="1">
    <source>
        <dbReference type="SAM" id="Phobius"/>
    </source>
</evidence>
<dbReference type="AlphaFoldDB" id="A0A081NB23"/>
<dbReference type="EMBL" id="JOKG01000001">
    <property type="protein sequence ID" value="KEQ15646.1"/>
    <property type="molecule type" value="Genomic_DNA"/>
</dbReference>
<evidence type="ECO:0000313" key="3">
    <source>
        <dbReference type="Proteomes" id="UP000028006"/>
    </source>
</evidence>
<sequence>MSTAVKNGFILLMILLLIVSVPWNRNNQQMNETLLGFPEWVVVAIACYFSITLINVVIWLRIAKQSPRDSKE</sequence>
<proteinExistence type="predicted"/>
<dbReference type="RefSeq" id="WP_034872939.1">
    <property type="nucleotide sequence ID" value="NZ_JOKG01000001.1"/>
</dbReference>
<organism evidence="2 3">
    <name type="scientific">Endozoicomonas montiporae</name>
    <dbReference type="NCBI Taxonomy" id="1027273"/>
    <lineage>
        <taxon>Bacteria</taxon>
        <taxon>Pseudomonadati</taxon>
        <taxon>Pseudomonadota</taxon>
        <taxon>Gammaproteobacteria</taxon>
        <taxon>Oceanospirillales</taxon>
        <taxon>Endozoicomonadaceae</taxon>
        <taxon>Endozoicomonas</taxon>
    </lineage>
</organism>